<proteinExistence type="predicted"/>
<dbReference type="WBParaSite" id="Hba_10468">
    <property type="protein sequence ID" value="Hba_10468"/>
    <property type="gene ID" value="Hba_10468"/>
</dbReference>
<evidence type="ECO:0000313" key="2">
    <source>
        <dbReference type="WBParaSite" id="Hba_10468"/>
    </source>
</evidence>
<reference evidence="2" key="1">
    <citation type="submission" date="2016-11" db="UniProtKB">
        <authorList>
            <consortium name="WormBaseParasite"/>
        </authorList>
    </citation>
    <scope>IDENTIFICATION</scope>
</reference>
<dbReference type="AlphaFoldDB" id="A0A1I7WZ86"/>
<sequence length="66" mass="7684">MLKSTLSIPLLLRLLVTFIKYGSLYLKTIFSFFPEIAPPSSCLNPFFYSIISKYLPSGLNLLRYWF</sequence>
<name>A0A1I7WZ86_HETBA</name>
<keyword evidence="1" id="KW-1185">Reference proteome</keyword>
<protein>
    <submittedName>
        <fullName evidence="2">Secreted protein</fullName>
    </submittedName>
</protein>
<accession>A0A1I7WZ86</accession>
<organism evidence="1 2">
    <name type="scientific">Heterorhabditis bacteriophora</name>
    <name type="common">Entomopathogenic nematode worm</name>
    <dbReference type="NCBI Taxonomy" id="37862"/>
    <lineage>
        <taxon>Eukaryota</taxon>
        <taxon>Metazoa</taxon>
        <taxon>Ecdysozoa</taxon>
        <taxon>Nematoda</taxon>
        <taxon>Chromadorea</taxon>
        <taxon>Rhabditida</taxon>
        <taxon>Rhabditina</taxon>
        <taxon>Rhabditomorpha</taxon>
        <taxon>Strongyloidea</taxon>
        <taxon>Heterorhabditidae</taxon>
        <taxon>Heterorhabditis</taxon>
    </lineage>
</organism>
<dbReference type="Proteomes" id="UP000095283">
    <property type="component" value="Unplaced"/>
</dbReference>
<evidence type="ECO:0000313" key="1">
    <source>
        <dbReference type="Proteomes" id="UP000095283"/>
    </source>
</evidence>